<evidence type="ECO:0000256" key="6">
    <source>
        <dbReference type="ARBA" id="ARBA00038076"/>
    </source>
</evidence>
<evidence type="ECO:0000256" key="2">
    <source>
        <dbReference type="ARBA" id="ARBA00022475"/>
    </source>
</evidence>
<comment type="subcellular location">
    <subcellularLocation>
        <location evidence="1">Cell membrane</location>
        <topology evidence="1">Multi-pass membrane protein</topology>
    </subcellularLocation>
</comment>
<evidence type="ECO:0000313" key="10">
    <source>
        <dbReference type="EMBL" id="ODM09113.1"/>
    </source>
</evidence>
<feature type="transmembrane region" description="Helical" evidence="7">
    <location>
        <begin position="325"/>
        <end position="358"/>
    </location>
</feature>
<dbReference type="RefSeq" id="WP_081329997.1">
    <property type="nucleotide sequence ID" value="NZ_DAWDRA010000253.1"/>
</dbReference>
<feature type="transmembrane region" description="Helical" evidence="7">
    <location>
        <begin position="364"/>
        <end position="386"/>
    </location>
</feature>
<evidence type="ECO:0000256" key="3">
    <source>
        <dbReference type="ARBA" id="ARBA00022692"/>
    </source>
</evidence>
<evidence type="ECO:0000313" key="13">
    <source>
        <dbReference type="Proteomes" id="UP000095003"/>
    </source>
</evidence>
<reference evidence="12 13" key="1">
    <citation type="submission" date="2016-07" db="EMBL/GenBank/DDBJ databases">
        <title>Characterization of isolates of Eisenbergiella tayi derived from blood cultures, using whole genome sequencing.</title>
        <authorList>
            <person name="Burdz T."/>
            <person name="Wiebe D."/>
            <person name="Huynh C."/>
            <person name="Bernard K."/>
        </authorList>
    </citation>
    <scope>NUCLEOTIDE SEQUENCE [LARGE SCALE GENOMIC DNA]</scope>
    <source>
        <strain evidence="10 12">NML 110608</strain>
        <strain evidence="11 13">NML 120489</strain>
    </source>
</reference>
<feature type="domain" description="MacB-like periplasmic core" evidence="9">
    <location>
        <begin position="22"/>
        <end position="240"/>
    </location>
</feature>
<name>A0A1E3AP79_9FIRM</name>
<protein>
    <submittedName>
        <fullName evidence="11">Putative ABC transporter permease YknZ</fullName>
    </submittedName>
</protein>
<organism evidence="11 13">
    <name type="scientific">Eisenbergiella tayi</name>
    <dbReference type="NCBI Taxonomy" id="1432052"/>
    <lineage>
        <taxon>Bacteria</taxon>
        <taxon>Bacillati</taxon>
        <taxon>Bacillota</taxon>
        <taxon>Clostridia</taxon>
        <taxon>Lachnospirales</taxon>
        <taxon>Lachnospiraceae</taxon>
        <taxon>Eisenbergiella</taxon>
    </lineage>
</organism>
<accession>A0A1E3AP79</accession>
<evidence type="ECO:0000256" key="5">
    <source>
        <dbReference type="ARBA" id="ARBA00023136"/>
    </source>
</evidence>
<evidence type="ECO:0000259" key="9">
    <source>
        <dbReference type="Pfam" id="PF12704"/>
    </source>
</evidence>
<dbReference type="PATRIC" id="fig|1432052.3.peg.3232"/>
<keyword evidence="4 7" id="KW-1133">Transmembrane helix</keyword>
<keyword evidence="3 7" id="KW-0812">Transmembrane</keyword>
<dbReference type="GO" id="GO:0005886">
    <property type="term" value="C:plasma membrane"/>
    <property type="evidence" value="ECO:0007669"/>
    <property type="project" value="UniProtKB-SubCell"/>
</dbReference>
<feature type="transmembrane region" description="Helical" evidence="7">
    <location>
        <begin position="23"/>
        <end position="43"/>
    </location>
</feature>
<comment type="similarity">
    <text evidence="6">Belongs to the ABC-4 integral membrane protein family.</text>
</comment>
<evidence type="ECO:0000256" key="7">
    <source>
        <dbReference type="SAM" id="Phobius"/>
    </source>
</evidence>
<dbReference type="PANTHER" id="PTHR30572">
    <property type="entry name" value="MEMBRANE COMPONENT OF TRANSPORTER-RELATED"/>
    <property type="match status" value="1"/>
</dbReference>
<feature type="transmembrane region" description="Helical" evidence="7">
    <location>
        <begin position="277"/>
        <end position="304"/>
    </location>
</feature>
<sequence length="403" mass="43003">MAQAWEYIKIALMNIRSNKGRSILTMLGIIIGITSVIMIISIGDGVKGQVNDELNAMAGGLIGIYVNNEHSEEEVYFDSDDFEAIKEKVPGVKGVTPVYTMYGSAIGKKGEFTAYASGGTESMEFYQSEPIIAGHYFTASDYYSGNKVCVVPEQAAKKMFGTTDVVGLTIEVTLYGTTQDLRIVGVRQDSAAAMFSMYGDMINIELPLSVLSASYGLYFGEFTDFMIISDSPAESVQVAQSSINLLEGRHNVRGKGVIQVQNMQDQISEINSVLGSISIFVVIVAAISLLVGGIGVMNIMLVSVTERTREIGIRKSLGARTGSILLQFLSESAIITLLGGIIGIILGVAGAILIGGVIGFSARIQPSTVLIASLFSAGVGIFFGIYPARKAAKLSPIEALRHE</sequence>
<dbReference type="GO" id="GO:0022857">
    <property type="term" value="F:transmembrane transporter activity"/>
    <property type="evidence" value="ECO:0007669"/>
    <property type="project" value="TreeGrafter"/>
</dbReference>
<dbReference type="OrthoDB" id="9770036at2"/>
<evidence type="ECO:0000313" key="12">
    <source>
        <dbReference type="Proteomes" id="UP000094067"/>
    </source>
</evidence>
<evidence type="ECO:0000259" key="8">
    <source>
        <dbReference type="Pfam" id="PF02687"/>
    </source>
</evidence>
<gene>
    <name evidence="11" type="primary">yknZ</name>
    <name evidence="11" type="ORF">BEH84_02928</name>
    <name evidence="10" type="ORF">BEI61_00742</name>
</gene>
<dbReference type="Pfam" id="PF02687">
    <property type="entry name" value="FtsX"/>
    <property type="match status" value="1"/>
</dbReference>
<dbReference type="Pfam" id="PF12704">
    <property type="entry name" value="MacB_PCD"/>
    <property type="match status" value="1"/>
</dbReference>
<dbReference type="InterPro" id="IPR025857">
    <property type="entry name" value="MacB_PCD"/>
</dbReference>
<dbReference type="Proteomes" id="UP000095003">
    <property type="component" value="Unassembled WGS sequence"/>
</dbReference>
<evidence type="ECO:0000256" key="1">
    <source>
        <dbReference type="ARBA" id="ARBA00004651"/>
    </source>
</evidence>
<proteinExistence type="inferred from homology"/>
<dbReference type="GeneID" id="93303356"/>
<dbReference type="PANTHER" id="PTHR30572:SF4">
    <property type="entry name" value="ABC TRANSPORTER PERMEASE YTRF"/>
    <property type="match status" value="1"/>
</dbReference>
<evidence type="ECO:0000313" key="11">
    <source>
        <dbReference type="EMBL" id="ODM10499.1"/>
    </source>
</evidence>
<keyword evidence="5 7" id="KW-0472">Membrane</keyword>
<dbReference type="InterPro" id="IPR003838">
    <property type="entry name" value="ABC3_permease_C"/>
</dbReference>
<feature type="domain" description="ABC3 transporter permease C-terminal" evidence="8">
    <location>
        <begin position="283"/>
        <end position="396"/>
    </location>
</feature>
<keyword evidence="2" id="KW-1003">Cell membrane</keyword>
<evidence type="ECO:0000256" key="4">
    <source>
        <dbReference type="ARBA" id="ARBA00022989"/>
    </source>
</evidence>
<dbReference type="EMBL" id="MCGI01000003">
    <property type="protein sequence ID" value="ODM10499.1"/>
    <property type="molecule type" value="Genomic_DNA"/>
</dbReference>
<dbReference type="EMBL" id="MCGH01000001">
    <property type="protein sequence ID" value="ODM09113.1"/>
    <property type="molecule type" value="Genomic_DNA"/>
</dbReference>
<dbReference type="Proteomes" id="UP000094067">
    <property type="component" value="Unassembled WGS sequence"/>
</dbReference>
<dbReference type="InterPro" id="IPR050250">
    <property type="entry name" value="Macrolide_Exporter_MacB"/>
</dbReference>
<dbReference type="AlphaFoldDB" id="A0A1E3AP79"/>
<comment type="caution">
    <text evidence="11">The sequence shown here is derived from an EMBL/GenBank/DDBJ whole genome shotgun (WGS) entry which is preliminary data.</text>
</comment>